<proteinExistence type="predicted"/>
<protein>
    <submittedName>
        <fullName evidence="2">Uncharacterized protein</fullName>
    </submittedName>
</protein>
<evidence type="ECO:0000313" key="2">
    <source>
        <dbReference type="EMBL" id="KAG6485860.1"/>
    </source>
</evidence>
<evidence type="ECO:0000313" key="3">
    <source>
        <dbReference type="Proteomes" id="UP000734854"/>
    </source>
</evidence>
<feature type="compositionally biased region" description="Basic and acidic residues" evidence="1">
    <location>
        <begin position="62"/>
        <end position="71"/>
    </location>
</feature>
<evidence type="ECO:0000256" key="1">
    <source>
        <dbReference type="SAM" id="MobiDB-lite"/>
    </source>
</evidence>
<name>A0A8J5FFX5_ZINOF</name>
<accession>A0A8J5FFX5</accession>
<reference evidence="2 3" key="1">
    <citation type="submission" date="2020-08" db="EMBL/GenBank/DDBJ databases">
        <title>Plant Genome Project.</title>
        <authorList>
            <person name="Zhang R.-G."/>
        </authorList>
    </citation>
    <scope>NUCLEOTIDE SEQUENCE [LARGE SCALE GENOMIC DNA]</scope>
    <source>
        <tissue evidence="2">Rhizome</tissue>
    </source>
</reference>
<dbReference type="EMBL" id="JACMSC010000015">
    <property type="protein sequence ID" value="KAG6485860.1"/>
    <property type="molecule type" value="Genomic_DNA"/>
</dbReference>
<organism evidence="2 3">
    <name type="scientific">Zingiber officinale</name>
    <name type="common">Ginger</name>
    <name type="synonym">Amomum zingiber</name>
    <dbReference type="NCBI Taxonomy" id="94328"/>
    <lineage>
        <taxon>Eukaryota</taxon>
        <taxon>Viridiplantae</taxon>
        <taxon>Streptophyta</taxon>
        <taxon>Embryophyta</taxon>
        <taxon>Tracheophyta</taxon>
        <taxon>Spermatophyta</taxon>
        <taxon>Magnoliopsida</taxon>
        <taxon>Liliopsida</taxon>
        <taxon>Zingiberales</taxon>
        <taxon>Zingiberaceae</taxon>
        <taxon>Zingiber</taxon>
    </lineage>
</organism>
<gene>
    <name evidence="2" type="ORF">ZIOFF_054427</name>
</gene>
<keyword evidence="3" id="KW-1185">Reference proteome</keyword>
<dbReference type="Proteomes" id="UP000734854">
    <property type="component" value="Unassembled WGS sequence"/>
</dbReference>
<sequence>MGATTTKSGHSKAKGMKVVSWLQKASLQFPMGCIAQYLGGFLSSEIQMSLWCRAGTEKGGDDARAQLDDTAGKTGNEVGSRPTPKRKKGVSDRFDDVFLFPICSEGFGQIVGVLGFDQGCNSLFGFISDFDDVILLLHEGFRVVACSFRCSSISSLDVVATPCRVKLLDFR</sequence>
<feature type="region of interest" description="Disordered" evidence="1">
    <location>
        <begin position="62"/>
        <end position="89"/>
    </location>
</feature>
<comment type="caution">
    <text evidence="2">The sequence shown here is derived from an EMBL/GenBank/DDBJ whole genome shotgun (WGS) entry which is preliminary data.</text>
</comment>
<dbReference type="AlphaFoldDB" id="A0A8J5FFX5"/>